<evidence type="ECO:0000259" key="3">
    <source>
        <dbReference type="Pfam" id="PF03781"/>
    </source>
</evidence>
<dbReference type="Pfam" id="PF08308">
    <property type="entry name" value="PEGA"/>
    <property type="match status" value="1"/>
</dbReference>
<dbReference type="Pfam" id="PF03781">
    <property type="entry name" value="FGE-sulfatase"/>
    <property type="match status" value="1"/>
</dbReference>
<keyword evidence="5" id="KW-0614">Plasmid</keyword>
<feature type="coiled-coil region" evidence="1">
    <location>
        <begin position="128"/>
        <end position="176"/>
    </location>
</feature>
<dbReference type="Proteomes" id="UP001164748">
    <property type="component" value="Plasmid unnamed"/>
</dbReference>
<feature type="chain" id="PRO_5041360239" evidence="2">
    <location>
        <begin position="25"/>
        <end position="617"/>
    </location>
</feature>
<sequence>MTTKYIKALCLALPPLLLTELAFAENASSADNLDPVSELVEKLRDKEETLETRNDELALQQAKLDDLLVKRATLEDELSNLKRKRSNAKAELDAKFQDLIADPSTDISPYQQAYQQAWQQVNNHQQKQAANESAIIEQKKRLAKLEREQALLATTLENLHEAMREARAERLRKELTQKDTIEVVHSLTCSPNMTLSACANQGKTLTMQKAIREFRGQVTDFVTESSAVKQNIDKVAFNIHVTNSEVVDAGFTGGMDYTTRITAEMVSRPDKTAACRLLDLEDRYCVETTQAQQQANRKQQAKRWVNVTIRSNRYDDSVTINDVSYGSTPVELMLPVGNHDLTVTKPGFVPYDRDVYLGKDQVVWAKLKEQPNQPPSPGKKFTDPVANNLEAPQMVVIGAGEYKVGPDARENVAIQQSFAMGATPVTVEQFDAFVTASGYVTAAEQGNGCNMLVNGEINQSLETDWRQPGFDQAADSPVVCVNKDDAEAYTKWLSQQTGQHYALPNDVEWEVAARGGTESDYWWGNEIGVGNANTGWSGTVWSNDRTSPVKSFPPNPFGVYDTAGNVWEWVSNDTPVARGGAWNFSPQRSRVSERLELGENTSANYLGFRVVRDIKTP</sequence>
<dbReference type="InterPro" id="IPR013229">
    <property type="entry name" value="PEGA"/>
</dbReference>
<gene>
    <name evidence="5" type="ORF">N8M53_14465</name>
</gene>
<dbReference type="PANTHER" id="PTHR23150:SF19">
    <property type="entry name" value="FORMYLGLYCINE-GENERATING ENZYME"/>
    <property type="match status" value="1"/>
</dbReference>
<dbReference type="Gene3D" id="3.90.1580.10">
    <property type="entry name" value="paralog of FGE (formylglycine-generating enzyme)"/>
    <property type="match status" value="1"/>
</dbReference>
<geneLocation type="plasmid" evidence="5 6">
    <name>unnamed</name>
</geneLocation>
<feature type="domain" description="PEGA" evidence="4">
    <location>
        <begin position="304"/>
        <end position="368"/>
    </location>
</feature>
<feature type="coiled-coil region" evidence="1">
    <location>
        <begin position="36"/>
        <end position="98"/>
    </location>
</feature>
<dbReference type="InterPro" id="IPR005532">
    <property type="entry name" value="SUMF_dom"/>
</dbReference>
<evidence type="ECO:0000256" key="1">
    <source>
        <dbReference type="SAM" id="Coils"/>
    </source>
</evidence>
<dbReference type="InterPro" id="IPR042095">
    <property type="entry name" value="SUMF_sf"/>
</dbReference>
<dbReference type="RefSeq" id="WP_269580068.1">
    <property type="nucleotide sequence ID" value="NZ_CP114589.1"/>
</dbReference>
<dbReference type="GO" id="GO:0120147">
    <property type="term" value="F:formylglycine-generating oxidase activity"/>
    <property type="evidence" value="ECO:0007669"/>
    <property type="project" value="TreeGrafter"/>
</dbReference>
<dbReference type="PANTHER" id="PTHR23150">
    <property type="entry name" value="SULFATASE MODIFYING FACTOR 1, 2"/>
    <property type="match status" value="1"/>
</dbReference>
<name>A0AA47KNG2_9GAMM</name>
<dbReference type="EMBL" id="CP114589">
    <property type="protein sequence ID" value="WBA10013.1"/>
    <property type="molecule type" value="Genomic_DNA"/>
</dbReference>
<evidence type="ECO:0000313" key="6">
    <source>
        <dbReference type="Proteomes" id="UP001164748"/>
    </source>
</evidence>
<organism evidence="5 6">
    <name type="scientific">Salinivibrio kushneri</name>
    <dbReference type="NCBI Taxonomy" id="1908198"/>
    <lineage>
        <taxon>Bacteria</taxon>
        <taxon>Pseudomonadati</taxon>
        <taxon>Pseudomonadota</taxon>
        <taxon>Gammaproteobacteria</taxon>
        <taxon>Vibrionales</taxon>
        <taxon>Vibrionaceae</taxon>
        <taxon>Salinivibrio</taxon>
    </lineage>
</organism>
<proteinExistence type="predicted"/>
<keyword evidence="2" id="KW-0732">Signal</keyword>
<protein>
    <submittedName>
        <fullName evidence="5">SUMF1/EgtB/PvdO family nonheme iron enzyme</fullName>
    </submittedName>
</protein>
<dbReference type="AlphaFoldDB" id="A0AA47KNG2"/>
<dbReference type="InterPro" id="IPR051043">
    <property type="entry name" value="Sulfatase_Mod_Factor_Kinase"/>
</dbReference>
<dbReference type="SUPFAM" id="SSF56436">
    <property type="entry name" value="C-type lectin-like"/>
    <property type="match status" value="1"/>
</dbReference>
<accession>A0AA47KNG2</accession>
<evidence type="ECO:0000259" key="4">
    <source>
        <dbReference type="Pfam" id="PF08308"/>
    </source>
</evidence>
<reference evidence="5" key="1">
    <citation type="submission" date="2022-09" db="EMBL/GenBank/DDBJ databases">
        <authorList>
            <person name="Li Z.-J."/>
        </authorList>
    </citation>
    <scope>NUCLEOTIDE SEQUENCE</scope>
    <source>
        <strain evidence="5">TGB11</strain>
        <plasmid evidence="5">unnamed</plasmid>
    </source>
</reference>
<feature type="signal peptide" evidence="2">
    <location>
        <begin position="1"/>
        <end position="24"/>
    </location>
</feature>
<evidence type="ECO:0000313" key="5">
    <source>
        <dbReference type="EMBL" id="WBA10013.1"/>
    </source>
</evidence>
<feature type="domain" description="Sulfatase-modifying factor enzyme-like" evidence="3">
    <location>
        <begin position="391"/>
        <end position="612"/>
    </location>
</feature>
<dbReference type="InterPro" id="IPR016187">
    <property type="entry name" value="CTDL_fold"/>
</dbReference>
<keyword evidence="1" id="KW-0175">Coiled coil</keyword>
<evidence type="ECO:0000256" key="2">
    <source>
        <dbReference type="SAM" id="SignalP"/>
    </source>
</evidence>